<evidence type="ECO:0000313" key="1">
    <source>
        <dbReference type="EMBL" id="CAK9142732.1"/>
    </source>
</evidence>
<gene>
    <name evidence="1" type="ORF">ILEXP_LOCUS10420</name>
</gene>
<dbReference type="Proteomes" id="UP001642360">
    <property type="component" value="Unassembled WGS sequence"/>
</dbReference>
<accession>A0ABC8RD85</accession>
<protein>
    <submittedName>
        <fullName evidence="1">Uncharacterized protein</fullName>
    </submittedName>
</protein>
<reference evidence="1 2" key="1">
    <citation type="submission" date="2024-02" db="EMBL/GenBank/DDBJ databases">
        <authorList>
            <person name="Vignale AGUSTIN F."/>
            <person name="Sosa J E."/>
            <person name="Modenutti C."/>
        </authorList>
    </citation>
    <scope>NUCLEOTIDE SEQUENCE [LARGE SCALE GENOMIC DNA]</scope>
</reference>
<comment type="caution">
    <text evidence="1">The sequence shown here is derived from an EMBL/GenBank/DDBJ whole genome shotgun (WGS) entry which is preliminary data.</text>
</comment>
<name>A0ABC8RD85_9AQUA</name>
<proteinExistence type="predicted"/>
<dbReference type="EMBL" id="CAUOFW020001247">
    <property type="protein sequence ID" value="CAK9142732.1"/>
    <property type="molecule type" value="Genomic_DNA"/>
</dbReference>
<organism evidence="1 2">
    <name type="scientific">Ilex paraguariensis</name>
    <name type="common">yerba mate</name>
    <dbReference type="NCBI Taxonomy" id="185542"/>
    <lineage>
        <taxon>Eukaryota</taxon>
        <taxon>Viridiplantae</taxon>
        <taxon>Streptophyta</taxon>
        <taxon>Embryophyta</taxon>
        <taxon>Tracheophyta</taxon>
        <taxon>Spermatophyta</taxon>
        <taxon>Magnoliopsida</taxon>
        <taxon>eudicotyledons</taxon>
        <taxon>Gunneridae</taxon>
        <taxon>Pentapetalae</taxon>
        <taxon>asterids</taxon>
        <taxon>campanulids</taxon>
        <taxon>Aquifoliales</taxon>
        <taxon>Aquifoliaceae</taxon>
        <taxon>Ilex</taxon>
    </lineage>
</organism>
<sequence>MLRLTRRLDHHRRWRPRLLELLRPPLRCPLHGWLTYVPKPIAPHPLGPPHREAHKESRSHLINPDLPPRFASSTPGAFLSTAPMVLCPGAVAHLLQLGLPHQAAPKALHLHQPRSPLHPCLLFLSTPHQRAPDRLPQHQLLHRHGYRWIFTSLLLHLTSSLSTKLRMGSQILPLAFVLENLTRSAISK</sequence>
<dbReference type="AlphaFoldDB" id="A0ABC8RD85"/>
<keyword evidence="2" id="KW-1185">Reference proteome</keyword>
<evidence type="ECO:0000313" key="2">
    <source>
        <dbReference type="Proteomes" id="UP001642360"/>
    </source>
</evidence>